<proteinExistence type="predicted"/>
<dbReference type="SUPFAM" id="SSF50729">
    <property type="entry name" value="PH domain-like"/>
    <property type="match status" value="1"/>
</dbReference>
<sequence length="540" mass="61877">MSDLSSLPKYLESYAQHKTPSSKDWKNYWLVLRGNVIFVFDSGNGFRDYEAHKGTLTVNLQSEVRNVSVDKHKKYKFELVTIAHNGTKKINKFKFDNEVLGETWRGFIYGLSKGDVPQDIRLTFDKISNIRRTIAPFVSGIKHSPRHDREDDDEDYAGAHSRQNMRKRQSEPMIQSHVWRKTVGATSNLRINYDGNKENHDDPTGRRQHRTEAFRRRPNSSRELGINVSVPMRSLGGTYEEFSRQYGTPIPQFQQKAKTMHAHKFYRVERNQTVPSWFFEGCSRDDAEAILMLGKRFGNVLMRESVTFKSSRSYVISVRRDKKDGTQLNHYEVKPHGDGYKLNVENPHDEMACLSDVMNFFVKIIGRDISAMTTNNLKEIGFLKEEGRHKRFSPTDSGFEDPIDPSENWRRSSDADTEYLEANNRPILDNKESTPTRGRDEVSASPKSDFSQLIGEASRNLRQTSKVNNTNDPPPPLPDGHPVLGKNSTPTTKADQASNSIQNRMNVATANGLTFHDELRQRLAQKKEQIYSNAEEAKTP</sequence>
<dbReference type="Pfam" id="PF00017">
    <property type="entry name" value="SH2"/>
    <property type="match status" value="1"/>
</dbReference>
<dbReference type="Proteomes" id="UP000549394">
    <property type="component" value="Unassembled WGS sequence"/>
</dbReference>
<evidence type="ECO:0000256" key="3">
    <source>
        <dbReference type="SAM" id="MobiDB-lite"/>
    </source>
</evidence>
<dbReference type="GO" id="GO:0035591">
    <property type="term" value="F:signaling adaptor activity"/>
    <property type="evidence" value="ECO:0007669"/>
    <property type="project" value="InterPro"/>
</dbReference>
<dbReference type="InterPro" id="IPR011993">
    <property type="entry name" value="PH-like_dom_sf"/>
</dbReference>
<accession>A0A7I8W5P1</accession>
<keyword evidence="1 2" id="KW-0727">SH2 domain</keyword>
<dbReference type="PANTHER" id="PTHR16186">
    <property type="entry name" value="SIGNAL-TRANSDUCING ADAPTOR PROTEIN-RELATED"/>
    <property type="match status" value="1"/>
</dbReference>
<gene>
    <name evidence="5" type="ORF">DGYR_LOCUS11461</name>
</gene>
<organism evidence="5 6">
    <name type="scientific">Dimorphilus gyrociliatus</name>
    <dbReference type="NCBI Taxonomy" id="2664684"/>
    <lineage>
        <taxon>Eukaryota</taxon>
        <taxon>Metazoa</taxon>
        <taxon>Spiralia</taxon>
        <taxon>Lophotrochozoa</taxon>
        <taxon>Annelida</taxon>
        <taxon>Polychaeta</taxon>
        <taxon>Polychaeta incertae sedis</taxon>
        <taxon>Dinophilidae</taxon>
        <taxon>Dimorphilus</taxon>
    </lineage>
</organism>
<dbReference type="InterPro" id="IPR000980">
    <property type="entry name" value="SH2"/>
</dbReference>
<dbReference type="PANTHER" id="PTHR16186:SF9">
    <property type="entry name" value="SH2 DOMAIN-CONTAINING PROTEIN"/>
    <property type="match status" value="1"/>
</dbReference>
<evidence type="ECO:0000313" key="5">
    <source>
        <dbReference type="EMBL" id="CAD5123828.1"/>
    </source>
</evidence>
<dbReference type="Gene3D" id="2.30.29.30">
    <property type="entry name" value="Pleckstrin-homology domain (PH domain)/Phosphotyrosine-binding domain (PTB)"/>
    <property type="match status" value="1"/>
</dbReference>
<evidence type="ECO:0000256" key="1">
    <source>
        <dbReference type="ARBA" id="ARBA00022999"/>
    </source>
</evidence>
<reference evidence="5 6" key="1">
    <citation type="submission" date="2020-08" db="EMBL/GenBank/DDBJ databases">
        <authorList>
            <person name="Hejnol A."/>
        </authorList>
    </citation>
    <scope>NUCLEOTIDE SEQUENCE [LARGE SCALE GENOMIC DNA]</scope>
</reference>
<feature type="domain" description="SH2" evidence="4">
    <location>
        <begin position="277"/>
        <end position="361"/>
    </location>
</feature>
<feature type="compositionally biased region" description="Basic and acidic residues" evidence="3">
    <location>
        <begin position="428"/>
        <end position="442"/>
    </location>
</feature>
<feature type="compositionally biased region" description="Polar residues" evidence="3">
    <location>
        <begin position="460"/>
        <end position="471"/>
    </location>
</feature>
<feature type="region of interest" description="Disordered" evidence="3">
    <location>
        <begin position="390"/>
        <end position="502"/>
    </location>
</feature>
<feature type="compositionally biased region" description="Basic and acidic residues" evidence="3">
    <location>
        <begin position="195"/>
        <end position="215"/>
    </location>
</feature>
<keyword evidence="6" id="KW-1185">Reference proteome</keyword>
<dbReference type="AlphaFoldDB" id="A0A7I8W5P1"/>
<evidence type="ECO:0000256" key="2">
    <source>
        <dbReference type="PROSITE-ProRule" id="PRU00191"/>
    </source>
</evidence>
<protein>
    <submittedName>
        <fullName evidence="5">DgyrCDS12136</fullName>
    </submittedName>
</protein>
<dbReference type="SUPFAM" id="SSF55550">
    <property type="entry name" value="SH2 domain"/>
    <property type="match status" value="1"/>
</dbReference>
<dbReference type="PROSITE" id="PS50001">
    <property type="entry name" value="SH2"/>
    <property type="match status" value="1"/>
</dbReference>
<feature type="region of interest" description="Disordered" evidence="3">
    <location>
        <begin position="191"/>
        <end position="223"/>
    </location>
</feature>
<evidence type="ECO:0000259" key="4">
    <source>
        <dbReference type="PROSITE" id="PS50001"/>
    </source>
</evidence>
<feature type="compositionally biased region" description="Polar residues" evidence="3">
    <location>
        <begin position="486"/>
        <end position="502"/>
    </location>
</feature>
<feature type="region of interest" description="Disordered" evidence="3">
    <location>
        <begin position="141"/>
        <end position="172"/>
    </location>
</feature>
<dbReference type="InterPro" id="IPR039111">
    <property type="entry name" value="STAP1/STAP2"/>
</dbReference>
<comment type="caution">
    <text evidence="5">The sequence shown here is derived from an EMBL/GenBank/DDBJ whole genome shotgun (WGS) entry which is preliminary data.</text>
</comment>
<evidence type="ECO:0000313" key="6">
    <source>
        <dbReference type="Proteomes" id="UP000549394"/>
    </source>
</evidence>
<dbReference type="Gene3D" id="3.30.505.10">
    <property type="entry name" value="SH2 domain"/>
    <property type="match status" value="1"/>
</dbReference>
<dbReference type="OrthoDB" id="6086001at2759"/>
<dbReference type="SMART" id="SM00252">
    <property type="entry name" value="SH2"/>
    <property type="match status" value="1"/>
</dbReference>
<name>A0A7I8W5P1_9ANNE</name>
<dbReference type="InterPro" id="IPR036860">
    <property type="entry name" value="SH2_dom_sf"/>
</dbReference>
<dbReference type="EMBL" id="CAJFCJ010000019">
    <property type="protein sequence ID" value="CAD5123828.1"/>
    <property type="molecule type" value="Genomic_DNA"/>
</dbReference>